<reference evidence="2" key="1">
    <citation type="submission" date="2020-11" db="EMBL/GenBank/DDBJ databases">
        <authorList>
            <consortium name="DOE Joint Genome Institute"/>
            <person name="Ahrendt S."/>
            <person name="Riley R."/>
            <person name="Andreopoulos W."/>
            <person name="Labutti K."/>
            <person name="Pangilinan J."/>
            <person name="Ruiz-Duenas F.J."/>
            <person name="Barrasa J.M."/>
            <person name="Sanchez-Garcia M."/>
            <person name="Camarero S."/>
            <person name="Miyauchi S."/>
            <person name="Serrano A."/>
            <person name="Linde D."/>
            <person name="Babiker R."/>
            <person name="Drula E."/>
            <person name="Ayuso-Fernandez I."/>
            <person name="Pacheco R."/>
            <person name="Padilla G."/>
            <person name="Ferreira P."/>
            <person name="Barriuso J."/>
            <person name="Kellner H."/>
            <person name="Castanera R."/>
            <person name="Alfaro M."/>
            <person name="Ramirez L."/>
            <person name="Pisabarro A.G."/>
            <person name="Kuo A."/>
            <person name="Tritt A."/>
            <person name="Lipzen A."/>
            <person name="He G."/>
            <person name="Yan M."/>
            <person name="Ng V."/>
            <person name="Cullen D."/>
            <person name="Martin F."/>
            <person name="Rosso M.-N."/>
            <person name="Henrissat B."/>
            <person name="Hibbett D."/>
            <person name="Martinez A.T."/>
            <person name="Grigoriev I.V."/>
        </authorList>
    </citation>
    <scope>NUCLEOTIDE SEQUENCE</scope>
    <source>
        <strain evidence="2">MF-IS2</strain>
    </source>
</reference>
<keyword evidence="1" id="KW-1133">Transmembrane helix</keyword>
<keyword evidence="1" id="KW-0472">Membrane</keyword>
<feature type="transmembrane region" description="Helical" evidence="1">
    <location>
        <begin position="104"/>
        <end position="124"/>
    </location>
</feature>
<evidence type="ECO:0000313" key="2">
    <source>
        <dbReference type="EMBL" id="KAF9441298.1"/>
    </source>
</evidence>
<dbReference type="Proteomes" id="UP000807342">
    <property type="component" value="Unassembled WGS sequence"/>
</dbReference>
<keyword evidence="3" id="KW-1185">Reference proteome</keyword>
<gene>
    <name evidence="2" type="ORF">P691DRAFT_791689</name>
</gene>
<keyword evidence="1" id="KW-0812">Transmembrane</keyword>
<accession>A0A9P5WYN5</accession>
<dbReference type="AlphaFoldDB" id="A0A9P5WYN5"/>
<comment type="caution">
    <text evidence="2">The sequence shown here is derived from an EMBL/GenBank/DDBJ whole genome shotgun (WGS) entry which is preliminary data.</text>
</comment>
<protein>
    <submittedName>
        <fullName evidence="2">Uncharacterized protein</fullName>
    </submittedName>
</protein>
<proteinExistence type="predicted"/>
<dbReference type="EMBL" id="MU151965">
    <property type="protein sequence ID" value="KAF9441298.1"/>
    <property type="molecule type" value="Genomic_DNA"/>
</dbReference>
<evidence type="ECO:0000313" key="3">
    <source>
        <dbReference type="Proteomes" id="UP000807342"/>
    </source>
</evidence>
<organism evidence="2 3">
    <name type="scientific">Macrolepiota fuliginosa MF-IS2</name>
    <dbReference type="NCBI Taxonomy" id="1400762"/>
    <lineage>
        <taxon>Eukaryota</taxon>
        <taxon>Fungi</taxon>
        <taxon>Dikarya</taxon>
        <taxon>Basidiomycota</taxon>
        <taxon>Agaricomycotina</taxon>
        <taxon>Agaricomycetes</taxon>
        <taxon>Agaricomycetidae</taxon>
        <taxon>Agaricales</taxon>
        <taxon>Agaricineae</taxon>
        <taxon>Agaricaceae</taxon>
        <taxon>Macrolepiota</taxon>
    </lineage>
</organism>
<name>A0A9P5WYN5_9AGAR</name>
<evidence type="ECO:0000256" key="1">
    <source>
        <dbReference type="SAM" id="Phobius"/>
    </source>
</evidence>
<sequence>MNPKAPQVKASPRPYGIQTKHIVRLLSYQRLIVIQSYLDITGGLLKLISQYIFAQHLMKYALPFHPTLSMVQAKVEELKESLIESIIIVNSGYMGLDEQREGTMGTGIILYLISLGNMVVWGFWDKNWVGIVMG</sequence>